<dbReference type="RefSeq" id="WP_189514518.1">
    <property type="nucleotide sequence ID" value="NZ_BMXG01000010.1"/>
</dbReference>
<dbReference type="Proteomes" id="UP000642829">
    <property type="component" value="Unassembled WGS sequence"/>
</dbReference>
<comment type="caution">
    <text evidence="3">The sequence shown here is derived from an EMBL/GenBank/DDBJ whole genome shotgun (WGS) entry which is preliminary data.</text>
</comment>
<dbReference type="AlphaFoldDB" id="A0A8J3DI01"/>
<accession>A0A8J3DI01</accession>
<feature type="chain" id="PRO_5035266802" evidence="2">
    <location>
        <begin position="29"/>
        <end position="615"/>
    </location>
</feature>
<name>A0A8J3DI01_9BACT</name>
<evidence type="ECO:0000313" key="3">
    <source>
        <dbReference type="EMBL" id="GHC02764.1"/>
    </source>
</evidence>
<organism evidence="3 4">
    <name type="scientific">Cerasicoccus arenae</name>
    <dbReference type="NCBI Taxonomy" id="424488"/>
    <lineage>
        <taxon>Bacteria</taxon>
        <taxon>Pseudomonadati</taxon>
        <taxon>Verrucomicrobiota</taxon>
        <taxon>Opitutia</taxon>
        <taxon>Puniceicoccales</taxon>
        <taxon>Cerasicoccaceae</taxon>
        <taxon>Cerasicoccus</taxon>
    </lineage>
</organism>
<evidence type="ECO:0000313" key="4">
    <source>
        <dbReference type="Proteomes" id="UP000642829"/>
    </source>
</evidence>
<evidence type="ECO:0000256" key="1">
    <source>
        <dbReference type="ARBA" id="ARBA00022729"/>
    </source>
</evidence>
<feature type="signal peptide" evidence="2">
    <location>
        <begin position="1"/>
        <end position="28"/>
    </location>
</feature>
<evidence type="ECO:0000256" key="2">
    <source>
        <dbReference type="SAM" id="SignalP"/>
    </source>
</evidence>
<reference evidence="3" key="2">
    <citation type="submission" date="2020-09" db="EMBL/GenBank/DDBJ databases">
        <authorList>
            <person name="Sun Q."/>
            <person name="Kim S."/>
        </authorList>
    </citation>
    <scope>NUCLEOTIDE SEQUENCE</scope>
    <source>
        <strain evidence="3">KCTC 12870</strain>
    </source>
</reference>
<proteinExistence type="predicted"/>
<reference evidence="3" key="1">
    <citation type="journal article" date="2014" name="Int. J. Syst. Evol. Microbiol.">
        <title>Complete genome sequence of Corynebacterium casei LMG S-19264T (=DSM 44701T), isolated from a smear-ripened cheese.</title>
        <authorList>
            <consortium name="US DOE Joint Genome Institute (JGI-PGF)"/>
            <person name="Walter F."/>
            <person name="Albersmeier A."/>
            <person name="Kalinowski J."/>
            <person name="Ruckert C."/>
        </authorList>
    </citation>
    <scope>NUCLEOTIDE SEQUENCE</scope>
    <source>
        <strain evidence="3">KCTC 12870</strain>
    </source>
</reference>
<protein>
    <submittedName>
        <fullName evidence="3">Uncharacterized protein</fullName>
    </submittedName>
</protein>
<dbReference type="EMBL" id="BMXG01000010">
    <property type="protein sequence ID" value="GHC02764.1"/>
    <property type="molecule type" value="Genomic_DNA"/>
</dbReference>
<keyword evidence="1 2" id="KW-0732">Signal</keyword>
<dbReference type="PANTHER" id="PTHR43037:SF1">
    <property type="entry name" value="BLL1128 PROTEIN"/>
    <property type="match status" value="1"/>
</dbReference>
<sequence>MISTRFYSLSVRIFRFSLFILAVSSLKAADPNEFLEYNYDVGSDGSVETPGRLFVPDSYDGSAAFPLVLFFHGFGEGGENNTSQVNGNIDNLLSNAKSWGFFIYAPQNNYQVSWNPTSVTDAMRMVASLLEDYNIDPSRIYVTGLSNGGQGAYTAASLYDGIIAASTVINGSPGPGVFYDRLVGDPIWIYHARNDSSTSVGTSRNMTRDIRAADGNKPALQFPLDDDVNYEYYSDGSPYYTDGSTFYEENGLRYSEYPTGGHGIWSRAYNESPMYDWLLNHTINPDPLQEGETILLDFGSREFLQEADSSGRWWNSTKGWLEKTLEVTFPFATTDTGRRTKVMVRLLDAFGSRNHNEGIYTGGLFDEAIARDSWLSSRDATESNAGALLFSGLAPGASYTLTFFASYNNDDQGRGRMSRYKVDDQFVDLEAANNANNVAALENVVADENGRFVLKVFPTPNSGSRYGQLNAMTLQREVNSGPANYTEWANGFSTAPSEDENADGIQNILAYALGAEPDEHAHERLPTLTKSNANDDMQLNLPALSRPDITYRILSNETLDPEQWTLLAEKSAGAPSFTIETGISIQTDTEADSIKIVDTRPLTPRRFYVLEVEAQ</sequence>
<dbReference type="InterPro" id="IPR029058">
    <property type="entry name" value="AB_hydrolase_fold"/>
</dbReference>
<keyword evidence="4" id="KW-1185">Reference proteome</keyword>
<dbReference type="Gene3D" id="3.40.50.1820">
    <property type="entry name" value="alpha/beta hydrolase"/>
    <property type="match status" value="1"/>
</dbReference>
<gene>
    <name evidence="3" type="ORF">GCM10007047_19300</name>
</gene>
<dbReference type="InterPro" id="IPR050955">
    <property type="entry name" value="Plant_Biomass_Hydrol_Est"/>
</dbReference>
<dbReference type="SUPFAM" id="SSF53474">
    <property type="entry name" value="alpha/beta-Hydrolases"/>
    <property type="match status" value="1"/>
</dbReference>
<dbReference type="PANTHER" id="PTHR43037">
    <property type="entry name" value="UNNAMED PRODUCT-RELATED"/>
    <property type="match status" value="1"/>
</dbReference>